<dbReference type="Proteomes" id="UP000236151">
    <property type="component" value="Unassembled WGS sequence"/>
</dbReference>
<sequence>MINPINLNGKNIMVTGASSGIGKEIALYLSKLGANIILIAQNEERLKKTCDELKPGNHSYYPMDLNNLDEIEHLMEKVCRNGLKLNGLVHSAGTSISIPLKYLKMSDIKNVMSVNFFSFVEMVKQFSKKEYNDNGGSIVAISSISKKVVARGLTAYCASKGALESAIRVMALELAPKKIRINSVAPGTMETRIFEDLKEPVNNKNFEAELKKSHIMDIGNAEYIACAVAFLLSDASRLITGTSLVVDGG</sequence>
<dbReference type="OrthoDB" id="9808814at2"/>
<dbReference type="SUPFAM" id="SSF51735">
    <property type="entry name" value="NAD(P)-binding Rossmann-fold domains"/>
    <property type="match status" value="1"/>
</dbReference>
<keyword evidence="1" id="KW-0560">Oxidoreductase</keyword>
<dbReference type="RefSeq" id="WP_103081876.1">
    <property type="nucleotide sequence ID" value="NZ_CP021850.1"/>
</dbReference>
<dbReference type="PANTHER" id="PTHR43975:SF2">
    <property type="entry name" value="EG:BACR7A4.14 PROTEIN-RELATED"/>
    <property type="match status" value="1"/>
</dbReference>
<evidence type="ECO:0000256" key="1">
    <source>
        <dbReference type="ARBA" id="ARBA00023002"/>
    </source>
</evidence>
<reference evidence="3" key="1">
    <citation type="submission" date="2017-06" db="EMBL/GenBank/DDBJ databases">
        <title>Investigating the central metabolism of Clostridium thermosuccinogenes.</title>
        <authorList>
            <person name="Koendjbiharie J.G."/>
            <person name="Van Kranenburg R."/>
            <person name="Vriesendorp B."/>
        </authorList>
    </citation>
    <scope>NUCLEOTIDE SEQUENCE [LARGE SCALE GENOMIC DNA]</scope>
    <source>
        <strain evidence="3">DSM 5806</strain>
    </source>
</reference>
<protein>
    <submittedName>
        <fullName evidence="2">Short-chain dehydrogenase</fullName>
    </submittedName>
</protein>
<dbReference type="InterPro" id="IPR002347">
    <property type="entry name" value="SDR_fam"/>
</dbReference>
<dbReference type="GO" id="GO:0008206">
    <property type="term" value="P:bile acid metabolic process"/>
    <property type="evidence" value="ECO:0007669"/>
    <property type="project" value="UniProtKB-ARBA"/>
</dbReference>
<name>A0A2K2EV26_9CLOT</name>
<dbReference type="PRINTS" id="PR00081">
    <property type="entry name" value="GDHRDH"/>
</dbReference>
<dbReference type="EMBL" id="NIOJ01000029">
    <property type="protein sequence ID" value="PNT98267.1"/>
    <property type="molecule type" value="Genomic_DNA"/>
</dbReference>
<organism evidence="2 3">
    <name type="scientific">Clostridium thermosuccinogenes</name>
    <dbReference type="NCBI Taxonomy" id="84032"/>
    <lineage>
        <taxon>Bacteria</taxon>
        <taxon>Bacillati</taxon>
        <taxon>Bacillota</taxon>
        <taxon>Clostridia</taxon>
        <taxon>Eubacteriales</taxon>
        <taxon>Clostridiaceae</taxon>
        <taxon>Clostridium</taxon>
    </lineage>
</organism>
<dbReference type="GO" id="GO:0016491">
    <property type="term" value="F:oxidoreductase activity"/>
    <property type="evidence" value="ECO:0007669"/>
    <property type="project" value="UniProtKB-KW"/>
</dbReference>
<dbReference type="InterPro" id="IPR036291">
    <property type="entry name" value="NAD(P)-bd_dom_sf"/>
</dbReference>
<dbReference type="AlphaFoldDB" id="A0A2K2EV26"/>
<evidence type="ECO:0000313" key="2">
    <source>
        <dbReference type="EMBL" id="PNT98267.1"/>
    </source>
</evidence>
<dbReference type="PANTHER" id="PTHR43975">
    <property type="entry name" value="ZGC:101858"/>
    <property type="match status" value="1"/>
</dbReference>
<comment type="caution">
    <text evidence="2">The sequence shown here is derived from an EMBL/GenBank/DDBJ whole genome shotgun (WGS) entry which is preliminary data.</text>
</comment>
<dbReference type="Pfam" id="PF13561">
    <property type="entry name" value="adh_short_C2"/>
    <property type="match status" value="1"/>
</dbReference>
<proteinExistence type="predicted"/>
<dbReference type="CDD" id="cd05233">
    <property type="entry name" value="SDR_c"/>
    <property type="match status" value="1"/>
</dbReference>
<gene>
    <name evidence="2" type="ORF">CDQ84_11425</name>
</gene>
<dbReference type="KEGG" id="cthd:CDO33_03150"/>
<dbReference type="FunFam" id="3.40.50.720:FF:000084">
    <property type="entry name" value="Short-chain dehydrogenase reductase"/>
    <property type="match status" value="1"/>
</dbReference>
<keyword evidence="3" id="KW-1185">Reference proteome</keyword>
<dbReference type="Gene3D" id="3.40.50.720">
    <property type="entry name" value="NAD(P)-binding Rossmann-like Domain"/>
    <property type="match status" value="1"/>
</dbReference>
<accession>A0A2K2EV26</accession>
<evidence type="ECO:0000313" key="3">
    <source>
        <dbReference type="Proteomes" id="UP000236151"/>
    </source>
</evidence>